<organism evidence="2 3">
    <name type="scientific">Cutaneotrichosporon oleaginosum</name>
    <dbReference type="NCBI Taxonomy" id="879819"/>
    <lineage>
        <taxon>Eukaryota</taxon>
        <taxon>Fungi</taxon>
        <taxon>Dikarya</taxon>
        <taxon>Basidiomycota</taxon>
        <taxon>Agaricomycotina</taxon>
        <taxon>Tremellomycetes</taxon>
        <taxon>Trichosporonales</taxon>
        <taxon>Trichosporonaceae</taxon>
        <taxon>Cutaneotrichosporon</taxon>
    </lineage>
</organism>
<keyword evidence="3" id="KW-1185">Reference proteome</keyword>
<dbReference type="RefSeq" id="XP_018276012.1">
    <property type="nucleotide sequence ID" value="XM_018424264.1"/>
</dbReference>
<sequence length="207" mass="21493">MAQPGAAAPQADEQTRRLVIRPEMGADFMQITPQLAEKLFAPIAGAQRTQAVQAEATEPDVRRSTGMPSIAGYGYDVPCNTSANISLRVNGSDWTIPAAKWVVPSGTGAQGMCKTRVRVAQDEGGFRDELYDVLVGSLFLDSIYSAYRYDAAQPQIGFAQLSDKAKDAATSSAAVAQPTASGKSGAVRKSAGAGLLAAAVAVAALTV</sequence>
<dbReference type="GeneID" id="28984867"/>
<dbReference type="Gene3D" id="2.40.70.10">
    <property type="entry name" value="Acid Proteases"/>
    <property type="match status" value="1"/>
</dbReference>
<feature type="domain" description="Peptidase A1" evidence="1">
    <location>
        <begin position="1"/>
        <end position="159"/>
    </location>
</feature>
<dbReference type="SUPFAM" id="SSF50630">
    <property type="entry name" value="Acid proteases"/>
    <property type="match status" value="1"/>
</dbReference>
<accession>A0A0J0XEM9</accession>
<name>A0A0J0XEM9_9TREE</name>
<dbReference type="InterPro" id="IPR033121">
    <property type="entry name" value="PEPTIDASE_A1"/>
</dbReference>
<evidence type="ECO:0000313" key="3">
    <source>
        <dbReference type="Proteomes" id="UP000053611"/>
    </source>
</evidence>
<dbReference type="EMBL" id="KQ087256">
    <property type="protein sequence ID" value="KLT39521.1"/>
    <property type="molecule type" value="Genomic_DNA"/>
</dbReference>
<gene>
    <name evidence="2" type="ORF">CC85DRAFT_288438</name>
</gene>
<dbReference type="Pfam" id="PF00026">
    <property type="entry name" value="Asp"/>
    <property type="match status" value="1"/>
</dbReference>
<evidence type="ECO:0000259" key="1">
    <source>
        <dbReference type="PROSITE" id="PS51767"/>
    </source>
</evidence>
<proteinExistence type="predicted"/>
<dbReference type="Proteomes" id="UP000053611">
    <property type="component" value="Unassembled WGS sequence"/>
</dbReference>
<dbReference type="InterPro" id="IPR021109">
    <property type="entry name" value="Peptidase_aspartic_dom_sf"/>
</dbReference>
<dbReference type="AlphaFoldDB" id="A0A0J0XEM9"/>
<dbReference type="PROSITE" id="PS51767">
    <property type="entry name" value="PEPTIDASE_A1"/>
    <property type="match status" value="1"/>
</dbReference>
<evidence type="ECO:0000313" key="2">
    <source>
        <dbReference type="EMBL" id="KLT39521.1"/>
    </source>
</evidence>
<protein>
    <recommendedName>
        <fullName evidence="1">Peptidase A1 domain-containing protein</fullName>
    </recommendedName>
</protein>
<reference evidence="2 3" key="1">
    <citation type="submission" date="2015-03" db="EMBL/GenBank/DDBJ databases">
        <title>Genomics and transcriptomics of the oil-accumulating basidiomycete yeast T. oleaginosus allow insights into substrate utilization and the diverse evolutionary trajectories of mating systems in fungi.</title>
        <authorList>
            <consortium name="DOE Joint Genome Institute"/>
            <person name="Kourist R."/>
            <person name="Kracht O."/>
            <person name="Bracharz F."/>
            <person name="Lipzen A."/>
            <person name="Nolan M."/>
            <person name="Ohm R."/>
            <person name="Grigoriev I."/>
            <person name="Sun S."/>
            <person name="Heitman J."/>
            <person name="Bruck T."/>
            <person name="Nowrousian M."/>
        </authorList>
    </citation>
    <scope>NUCLEOTIDE SEQUENCE [LARGE SCALE GENOMIC DNA]</scope>
    <source>
        <strain evidence="2 3">IBC0246</strain>
    </source>
</reference>